<reference evidence="2 3" key="1">
    <citation type="submission" date="2024-01" db="EMBL/GenBank/DDBJ databases">
        <title>Genome assemblies of Stephania.</title>
        <authorList>
            <person name="Yang L."/>
        </authorList>
    </citation>
    <scope>NUCLEOTIDE SEQUENCE [LARGE SCALE GENOMIC DNA]</scope>
    <source>
        <strain evidence="2">QJT</strain>
        <tissue evidence="2">Leaf</tissue>
    </source>
</reference>
<evidence type="ECO:0000256" key="1">
    <source>
        <dbReference type="SAM" id="Phobius"/>
    </source>
</evidence>
<name>A0AAP0PCG5_9MAGN</name>
<organism evidence="2 3">
    <name type="scientific">Stephania japonica</name>
    <dbReference type="NCBI Taxonomy" id="461633"/>
    <lineage>
        <taxon>Eukaryota</taxon>
        <taxon>Viridiplantae</taxon>
        <taxon>Streptophyta</taxon>
        <taxon>Embryophyta</taxon>
        <taxon>Tracheophyta</taxon>
        <taxon>Spermatophyta</taxon>
        <taxon>Magnoliopsida</taxon>
        <taxon>Ranunculales</taxon>
        <taxon>Menispermaceae</taxon>
        <taxon>Menispermoideae</taxon>
        <taxon>Cissampelideae</taxon>
        <taxon>Stephania</taxon>
    </lineage>
</organism>
<dbReference type="Proteomes" id="UP001417504">
    <property type="component" value="Unassembled WGS sequence"/>
</dbReference>
<evidence type="ECO:0000313" key="2">
    <source>
        <dbReference type="EMBL" id="KAK9137964.1"/>
    </source>
</evidence>
<keyword evidence="1" id="KW-1133">Transmembrane helix</keyword>
<evidence type="ECO:0000313" key="3">
    <source>
        <dbReference type="Proteomes" id="UP001417504"/>
    </source>
</evidence>
<gene>
    <name evidence="2" type="ORF">Sjap_008558</name>
</gene>
<keyword evidence="3" id="KW-1185">Reference proteome</keyword>
<protein>
    <submittedName>
        <fullName evidence="2">Uncharacterized protein</fullName>
    </submittedName>
</protein>
<comment type="caution">
    <text evidence="2">The sequence shown here is derived from an EMBL/GenBank/DDBJ whole genome shotgun (WGS) entry which is preliminary data.</text>
</comment>
<keyword evidence="1" id="KW-0812">Transmembrane</keyword>
<dbReference type="EMBL" id="JBBNAE010000003">
    <property type="protein sequence ID" value="KAK9137964.1"/>
    <property type="molecule type" value="Genomic_DNA"/>
</dbReference>
<accession>A0AAP0PCG5</accession>
<sequence>MHVIVLSAMYVLALLVIYALLSTMFVLPLSMFFNWDSRINTQIRAAYDQKAKVRYTAPYTPCLKKGYVQGFAVKKLGMLIKLIGRPMLSRIGQRKQGRQRRKNLEPMCRRMEVKLGRPTKVNELSLHTHTRKHNGKTFIDVRSAMKQNAQLNPT</sequence>
<feature type="transmembrane region" description="Helical" evidence="1">
    <location>
        <begin position="12"/>
        <end position="35"/>
    </location>
</feature>
<keyword evidence="1" id="KW-0472">Membrane</keyword>
<dbReference type="AlphaFoldDB" id="A0AAP0PCG5"/>
<proteinExistence type="predicted"/>